<protein>
    <submittedName>
        <fullName evidence="1">Uncharacterized protein</fullName>
    </submittedName>
</protein>
<sequence length="88" mass="10502">MSDEFRKWQYDVEQATKEWPNKLVEEALKQNNGYIGKAKRWLKSKRPDNLDSFHGKPEEQFIVTIRAVYDEALAKLRKIADKQKVDEY</sequence>
<dbReference type="EMBL" id="WBOA01000001">
    <property type="protein sequence ID" value="KAB1951748.1"/>
    <property type="molecule type" value="Genomic_DNA"/>
</dbReference>
<comment type="caution">
    <text evidence="1">The sequence shown here is derived from an EMBL/GenBank/DDBJ whole genome shotgun (WGS) entry which is preliminary data.</text>
</comment>
<organism evidence="1 2">
    <name type="scientific">Lactobacillus gasseri</name>
    <dbReference type="NCBI Taxonomy" id="1596"/>
    <lineage>
        <taxon>Bacteria</taxon>
        <taxon>Bacillati</taxon>
        <taxon>Bacillota</taxon>
        <taxon>Bacilli</taxon>
        <taxon>Lactobacillales</taxon>
        <taxon>Lactobacillaceae</taxon>
        <taxon>Lactobacillus</taxon>
    </lineage>
</organism>
<evidence type="ECO:0000313" key="1">
    <source>
        <dbReference type="EMBL" id="KAB1951748.1"/>
    </source>
</evidence>
<name>A0A833CFC6_LACGS</name>
<gene>
    <name evidence="1" type="ORF">F8244_04390</name>
</gene>
<accession>A0A833CFC6</accession>
<evidence type="ECO:0000313" key="2">
    <source>
        <dbReference type="Proteomes" id="UP000460112"/>
    </source>
</evidence>
<dbReference type="Proteomes" id="UP000460112">
    <property type="component" value="Unassembled WGS sequence"/>
</dbReference>
<dbReference type="RefSeq" id="WP_151494738.1">
    <property type="nucleotide sequence ID" value="NZ_WBOA01000001.1"/>
</dbReference>
<reference evidence="1 2" key="1">
    <citation type="submission" date="2019-09" db="EMBL/GenBank/DDBJ databases">
        <title>Investigation of probiotic properties of different lactic acid bacteria.</title>
        <authorList>
            <person name="Jaomanjaka F."/>
            <person name="Blanc P."/>
        </authorList>
    </citation>
    <scope>NUCLEOTIDE SEQUENCE [LARGE SCALE GENOMIC DNA]</scope>
    <source>
        <strain evidence="1 2">BIO6369</strain>
    </source>
</reference>
<dbReference type="AlphaFoldDB" id="A0A833CFC6"/>
<proteinExistence type="predicted"/>